<evidence type="ECO:0000313" key="2">
    <source>
        <dbReference type="Proteomes" id="UP001281147"/>
    </source>
</evidence>
<comment type="caution">
    <text evidence="1">The sequence shown here is derived from an EMBL/GenBank/DDBJ whole genome shotgun (WGS) entry which is preliminary data.</text>
</comment>
<dbReference type="EMBL" id="JAUTXU010000218">
    <property type="protein sequence ID" value="KAK3697899.1"/>
    <property type="molecule type" value="Genomic_DNA"/>
</dbReference>
<name>A0ACC3MKN1_9PEZI</name>
<evidence type="ECO:0000313" key="1">
    <source>
        <dbReference type="EMBL" id="KAK3697899.1"/>
    </source>
</evidence>
<keyword evidence="2" id="KW-1185">Reference proteome</keyword>
<gene>
    <name evidence="1" type="ORF">LTR37_017216</name>
</gene>
<reference evidence="1" key="1">
    <citation type="submission" date="2023-07" db="EMBL/GenBank/DDBJ databases">
        <title>Black Yeasts Isolated from many extreme environments.</title>
        <authorList>
            <person name="Coleine C."/>
            <person name="Stajich J.E."/>
            <person name="Selbmann L."/>
        </authorList>
    </citation>
    <scope>NUCLEOTIDE SEQUENCE</scope>
    <source>
        <strain evidence="1">CCFEE 5714</strain>
    </source>
</reference>
<sequence length="374" mass="41884">MSQLAAILNPVVHVQPENEHKPNGETSSPIPPRQETSVDESNGPSRNEDLLDLDMFEKEEYASLFSNDDSYQVNDLQSMDLSQAAAALEPMIGSKCRCCGHVYVQPGNEHMETSFDESNGTSTKEQLLDLDLFEKKEVPPEVQVRILSTHMSATWPVLDELDNTKLEEVVQDGLLKRITKSGFGDNVSQQLNASALSALLQSVRVRMELRRVVEARCASTWAVNHTYANPPQRLMHLELNLVTIMDAELKLGDKFFTQDLIQLLDRLPYLQTVRVNATLKMGRNGGTAQEFHDEVSKMLDVLNVYGSQVTPKSKLKKAIRVSVCVRHERHPDTEVDKYYDPMEVGSEGGKTAMEAAKEIAGMEPDRRQRGTQTS</sequence>
<proteinExistence type="predicted"/>
<protein>
    <submittedName>
        <fullName evidence="1">Uncharacterized protein</fullName>
    </submittedName>
</protein>
<dbReference type="Proteomes" id="UP001281147">
    <property type="component" value="Unassembled WGS sequence"/>
</dbReference>
<accession>A0ACC3MKN1</accession>
<organism evidence="1 2">
    <name type="scientific">Vermiconidia calcicola</name>
    <dbReference type="NCBI Taxonomy" id="1690605"/>
    <lineage>
        <taxon>Eukaryota</taxon>
        <taxon>Fungi</taxon>
        <taxon>Dikarya</taxon>
        <taxon>Ascomycota</taxon>
        <taxon>Pezizomycotina</taxon>
        <taxon>Dothideomycetes</taxon>
        <taxon>Dothideomycetidae</taxon>
        <taxon>Mycosphaerellales</taxon>
        <taxon>Extremaceae</taxon>
        <taxon>Vermiconidia</taxon>
    </lineage>
</organism>